<organism evidence="1 2">
    <name type="scientific">Lithohypha guttulata</name>
    <dbReference type="NCBI Taxonomy" id="1690604"/>
    <lineage>
        <taxon>Eukaryota</taxon>
        <taxon>Fungi</taxon>
        <taxon>Dikarya</taxon>
        <taxon>Ascomycota</taxon>
        <taxon>Pezizomycotina</taxon>
        <taxon>Eurotiomycetes</taxon>
        <taxon>Chaetothyriomycetidae</taxon>
        <taxon>Chaetothyriales</taxon>
        <taxon>Trichomeriaceae</taxon>
        <taxon>Lithohypha</taxon>
    </lineage>
</organism>
<sequence>MTLNQVDPEPVLEPHDFTAYTAMTPPETIAGDTMDHPEPTKFSSSSVPWPGSTFIIRCATSGHVVTLLNGEITLAAPGRLDSIRWTCVETKGWLGFQNPVSGKFLGHDNNGRLICSADRHLGWENFCARMKPEGGYVLLMTHQERLWHVGVREEQGLEKLAKIGDGASGATVWDFVKV</sequence>
<dbReference type="PANTHER" id="PTHR39697">
    <property type="entry name" value="RICIN B LECTIN DOMAIN-CONTAINING PROTEIN-RELATED"/>
    <property type="match status" value="1"/>
</dbReference>
<comment type="caution">
    <text evidence="1">The sequence shown here is derived from an EMBL/GenBank/DDBJ whole genome shotgun (WGS) entry which is preliminary data.</text>
</comment>
<evidence type="ECO:0008006" key="3">
    <source>
        <dbReference type="Google" id="ProtNLM"/>
    </source>
</evidence>
<dbReference type="InterPro" id="IPR008999">
    <property type="entry name" value="Actin-crosslinking"/>
</dbReference>
<dbReference type="Proteomes" id="UP001345013">
    <property type="component" value="Unassembled WGS sequence"/>
</dbReference>
<evidence type="ECO:0000313" key="2">
    <source>
        <dbReference type="Proteomes" id="UP001345013"/>
    </source>
</evidence>
<gene>
    <name evidence="1" type="ORF">LTR24_001116</name>
</gene>
<keyword evidence="2" id="KW-1185">Reference proteome</keyword>
<reference evidence="1 2" key="1">
    <citation type="submission" date="2023-08" db="EMBL/GenBank/DDBJ databases">
        <title>Black Yeasts Isolated from many extreme environments.</title>
        <authorList>
            <person name="Coleine C."/>
            <person name="Stajich J.E."/>
            <person name="Selbmann L."/>
        </authorList>
    </citation>
    <scope>NUCLEOTIDE SEQUENCE [LARGE SCALE GENOMIC DNA]</scope>
    <source>
        <strain evidence="1 2">CCFEE 5885</strain>
    </source>
</reference>
<dbReference type="SUPFAM" id="SSF50405">
    <property type="entry name" value="Actin-crosslinking proteins"/>
    <property type="match status" value="1"/>
</dbReference>
<proteinExistence type="predicted"/>
<protein>
    <recommendedName>
        <fullName evidence="3">Fascin-like protein</fullName>
    </recommendedName>
</protein>
<dbReference type="PANTHER" id="PTHR39697:SF2">
    <property type="entry name" value="CYANOVIRIN-N DOMAIN-CONTAINING PROTEIN"/>
    <property type="match status" value="1"/>
</dbReference>
<dbReference type="EMBL" id="JAVRRG010000008">
    <property type="protein sequence ID" value="KAK5100051.1"/>
    <property type="molecule type" value="Genomic_DNA"/>
</dbReference>
<evidence type="ECO:0000313" key="1">
    <source>
        <dbReference type="EMBL" id="KAK5100051.1"/>
    </source>
</evidence>
<accession>A0ABR0KLI1</accession>
<name>A0ABR0KLI1_9EURO</name>